<keyword evidence="2" id="KW-0902">Two-component regulatory system</keyword>
<keyword evidence="11" id="KW-1185">Reference proteome</keyword>
<reference evidence="10 11" key="1">
    <citation type="submission" date="2020-07" db="EMBL/GenBank/DDBJ databases">
        <title>Sequencing the genomes of 1000 actinobacteria strains.</title>
        <authorList>
            <person name="Klenk H.-P."/>
        </authorList>
    </citation>
    <scope>NUCLEOTIDE SEQUENCE [LARGE SCALE GENOMIC DNA]</scope>
    <source>
        <strain evidence="10 11">DSM 29531</strain>
    </source>
</reference>
<keyword evidence="3" id="KW-0805">Transcription regulation</keyword>
<evidence type="ECO:0000256" key="4">
    <source>
        <dbReference type="ARBA" id="ARBA00023125"/>
    </source>
</evidence>
<feature type="domain" description="OmpR/PhoB-type" evidence="9">
    <location>
        <begin position="127"/>
        <end position="225"/>
    </location>
</feature>
<dbReference type="Proteomes" id="UP000571817">
    <property type="component" value="Unassembled WGS sequence"/>
</dbReference>
<accession>A0A853DA12</accession>
<gene>
    <name evidence="10" type="ORF">HNR15_001299</name>
</gene>
<dbReference type="PROSITE" id="PS50110">
    <property type="entry name" value="RESPONSE_REGULATORY"/>
    <property type="match status" value="1"/>
</dbReference>
<dbReference type="CDD" id="cd00383">
    <property type="entry name" value="trans_reg_C"/>
    <property type="match status" value="1"/>
</dbReference>
<proteinExistence type="predicted"/>
<dbReference type="Pfam" id="PF00072">
    <property type="entry name" value="Response_reg"/>
    <property type="match status" value="1"/>
</dbReference>
<keyword evidence="5" id="KW-0804">Transcription</keyword>
<dbReference type="PANTHER" id="PTHR48111">
    <property type="entry name" value="REGULATOR OF RPOS"/>
    <property type="match status" value="1"/>
</dbReference>
<dbReference type="GO" id="GO:0006355">
    <property type="term" value="P:regulation of DNA-templated transcription"/>
    <property type="evidence" value="ECO:0007669"/>
    <property type="project" value="InterPro"/>
</dbReference>
<dbReference type="FunFam" id="3.40.50.2300:FF:000001">
    <property type="entry name" value="DNA-binding response regulator PhoB"/>
    <property type="match status" value="1"/>
</dbReference>
<evidence type="ECO:0000256" key="2">
    <source>
        <dbReference type="ARBA" id="ARBA00023012"/>
    </source>
</evidence>
<organism evidence="10 11">
    <name type="scientific">Allobranchiibius huperziae</name>
    <dbReference type="NCBI Taxonomy" id="1874116"/>
    <lineage>
        <taxon>Bacteria</taxon>
        <taxon>Bacillati</taxon>
        <taxon>Actinomycetota</taxon>
        <taxon>Actinomycetes</taxon>
        <taxon>Micrococcales</taxon>
        <taxon>Dermacoccaceae</taxon>
        <taxon>Allobranchiibius</taxon>
    </lineage>
</organism>
<dbReference type="InterPro" id="IPR011006">
    <property type="entry name" value="CheY-like_superfamily"/>
</dbReference>
<dbReference type="InterPro" id="IPR001867">
    <property type="entry name" value="OmpR/PhoB-type_DNA-bd"/>
</dbReference>
<dbReference type="InterPro" id="IPR039420">
    <property type="entry name" value="WalR-like"/>
</dbReference>
<evidence type="ECO:0000259" key="8">
    <source>
        <dbReference type="PROSITE" id="PS50110"/>
    </source>
</evidence>
<evidence type="ECO:0000259" key="9">
    <source>
        <dbReference type="PROSITE" id="PS51755"/>
    </source>
</evidence>
<evidence type="ECO:0000256" key="3">
    <source>
        <dbReference type="ARBA" id="ARBA00023015"/>
    </source>
</evidence>
<protein>
    <submittedName>
        <fullName evidence="10">Two-component system OmpR family response regulator</fullName>
    </submittedName>
</protein>
<dbReference type="SMART" id="SM00448">
    <property type="entry name" value="REC"/>
    <property type="match status" value="1"/>
</dbReference>
<feature type="DNA-binding region" description="OmpR/PhoB-type" evidence="7">
    <location>
        <begin position="127"/>
        <end position="225"/>
    </location>
</feature>
<sequence>MPHLHVLLAEDEQSLATVVTNGLRERGFTVDTVHDGRDAVWRARETAYDVIVLDIMMPGLNGYDVVRAIREHDAQTPILMLTAKDGEWDQADAFELGADDYLTKPFSFVVLVARLRALARRGGAGVDAPLRVGGLRLDSAQHRVHRAESEIDLTPREFALLEFFMRHPGQLLTKSQILDDVWDLPLADHGNIVEVYIGYLRRKIDTPFDLHTLETVRGVGYRLVADV</sequence>
<evidence type="ECO:0000256" key="6">
    <source>
        <dbReference type="PROSITE-ProRule" id="PRU00169"/>
    </source>
</evidence>
<dbReference type="InterPro" id="IPR036388">
    <property type="entry name" value="WH-like_DNA-bd_sf"/>
</dbReference>
<dbReference type="RefSeq" id="WP_179480140.1">
    <property type="nucleotide sequence ID" value="NZ_JACCFW010000001.1"/>
</dbReference>
<dbReference type="Pfam" id="PF00486">
    <property type="entry name" value="Trans_reg_C"/>
    <property type="match status" value="1"/>
</dbReference>
<keyword evidence="4 7" id="KW-0238">DNA-binding</keyword>
<dbReference type="GO" id="GO:0000976">
    <property type="term" value="F:transcription cis-regulatory region binding"/>
    <property type="evidence" value="ECO:0007669"/>
    <property type="project" value="TreeGrafter"/>
</dbReference>
<evidence type="ECO:0000256" key="5">
    <source>
        <dbReference type="ARBA" id="ARBA00023163"/>
    </source>
</evidence>
<keyword evidence="1 6" id="KW-0597">Phosphoprotein</keyword>
<evidence type="ECO:0000256" key="1">
    <source>
        <dbReference type="ARBA" id="ARBA00022553"/>
    </source>
</evidence>
<dbReference type="GO" id="GO:0032993">
    <property type="term" value="C:protein-DNA complex"/>
    <property type="evidence" value="ECO:0007669"/>
    <property type="project" value="TreeGrafter"/>
</dbReference>
<dbReference type="SMART" id="SM00862">
    <property type="entry name" value="Trans_reg_C"/>
    <property type="match status" value="1"/>
</dbReference>
<dbReference type="FunFam" id="1.10.10.10:FF:000005">
    <property type="entry name" value="Two-component system response regulator"/>
    <property type="match status" value="1"/>
</dbReference>
<name>A0A853DA12_9MICO</name>
<comment type="caution">
    <text evidence="10">The sequence shown here is derived from an EMBL/GenBank/DDBJ whole genome shotgun (WGS) entry which is preliminary data.</text>
</comment>
<dbReference type="PANTHER" id="PTHR48111:SF36">
    <property type="entry name" value="TRANSCRIPTIONAL REGULATORY PROTEIN CUTR"/>
    <property type="match status" value="1"/>
</dbReference>
<evidence type="ECO:0000313" key="10">
    <source>
        <dbReference type="EMBL" id="NYJ74336.1"/>
    </source>
</evidence>
<dbReference type="Gene3D" id="1.10.10.10">
    <property type="entry name" value="Winged helix-like DNA-binding domain superfamily/Winged helix DNA-binding domain"/>
    <property type="match status" value="1"/>
</dbReference>
<evidence type="ECO:0000256" key="7">
    <source>
        <dbReference type="PROSITE-ProRule" id="PRU01091"/>
    </source>
</evidence>
<dbReference type="GO" id="GO:0000156">
    <property type="term" value="F:phosphorelay response regulator activity"/>
    <property type="evidence" value="ECO:0007669"/>
    <property type="project" value="TreeGrafter"/>
</dbReference>
<feature type="domain" description="Response regulatory" evidence="8">
    <location>
        <begin position="5"/>
        <end position="119"/>
    </location>
</feature>
<dbReference type="AlphaFoldDB" id="A0A853DA12"/>
<dbReference type="SUPFAM" id="SSF52172">
    <property type="entry name" value="CheY-like"/>
    <property type="match status" value="1"/>
</dbReference>
<dbReference type="GO" id="GO:0005829">
    <property type="term" value="C:cytosol"/>
    <property type="evidence" value="ECO:0007669"/>
    <property type="project" value="TreeGrafter"/>
</dbReference>
<dbReference type="PROSITE" id="PS51755">
    <property type="entry name" value="OMPR_PHOB"/>
    <property type="match status" value="1"/>
</dbReference>
<dbReference type="InterPro" id="IPR001789">
    <property type="entry name" value="Sig_transdc_resp-reg_receiver"/>
</dbReference>
<dbReference type="Gene3D" id="3.40.50.2300">
    <property type="match status" value="1"/>
</dbReference>
<dbReference type="EMBL" id="JACCFW010000001">
    <property type="protein sequence ID" value="NYJ74336.1"/>
    <property type="molecule type" value="Genomic_DNA"/>
</dbReference>
<dbReference type="Gene3D" id="6.10.250.690">
    <property type="match status" value="1"/>
</dbReference>
<feature type="modified residue" description="4-aspartylphosphate" evidence="6">
    <location>
        <position position="54"/>
    </location>
</feature>
<evidence type="ECO:0000313" key="11">
    <source>
        <dbReference type="Proteomes" id="UP000571817"/>
    </source>
</evidence>